<dbReference type="KEGG" id="hdh:G5B40_11085"/>
<keyword evidence="4" id="KW-1185">Reference proteome</keyword>
<evidence type="ECO:0000313" key="3">
    <source>
        <dbReference type="EMBL" id="QIE55948.1"/>
    </source>
</evidence>
<name>A0A7L5BYN2_9RHOB</name>
<reference evidence="3 4" key="1">
    <citation type="submission" date="2020-02" db="EMBL/GenBank/DDBJ databases">
        <title>complete genome sequence of Rhodobacteraceae bacterium.</title>
        <authorList>
            <person name="Park J."/>
            <person name="Kim Y.-S."/>
            <person name="Kim K.-H."/>
        </authorList>
    </citation>
    <scope>NUCLEOTIDE SEQUENCE [LARGE SCALE GENOMIC DNA]</scope>
    <source>
        <strain evidence="3 4">RR4-56</strain>
    </source>
</reference>
<protein>
    <submittedName>
        <fullName evidence="3">Peptidoglycan-binding protein</fullName>
    </submittedName>
</protein>
<feature type="signal peptide" evidence="1">
    <location>
        <begin position="1"/>
        <end position="42"/>
    </location>
</feature>
<dbReference type="SUPFAM" id="SSF47090">
    <property type="entry name" value="PGBD-like"/>
    <property type="match status" value="1"/>
</dbReference>
<proteinExistence type="predicted"/>
<sequence>MRNERRARIAPSVLSGRRPAGAVVGSLAVAMTAFLHFSPARAADADGAFAIKDAGTQTCGAFLKTWDEGNRDLSHYAGWVAGYLTGLNQFTAGAYDLAPWQSTETLLGMTRSACGQMPEETRFLDAFARLIQQMAPMRLPAPSDLEGVRRGERGFVIYEDVLAAAKRRLAAEGFDPGPAEAEFDQTASDAFLAFQKAHDLEETGLPDQKTLFKLFIQPGE</sequence>
<dbReference type="EMBL" id="CP049056">
    <property type="protein sequence ID" value="QIE55948.1"/>
    <property type="molecule type" value="Genomic_DNA"/>
</dbReference>
<feature type="domain" description="Peptidoglycan binding-like" evidence="2">
    <location>
        <begin position="163"/>
        <end position="211"/>
    </location>
</feature>
<feature type="chain" id="PRO_5029884102" evidence="1">
    <location>
        <begin position="43"/>
        <end position="220"/>
    </location>
</feature>
<accession>A0A7L5BYN2</accession>
<keyword evidence="1" id="KW-0732">Signal</keyword>
<dbReference type="Gene3D" id="1.10.101.10">
    <property type="entry name" value="PGBD-like superfamily/PGBD"/>
    <property type="match status" value="1"/>
</dbReference>
<gene>
    <name evidence="3" type="ORF">G5B40_11085</name>
</gene>
<dbReference type="AlphaFoldDB" id="A0A7L5BYN2"/>
<dbReference type="InterPro" id="IPR002477">
    <property type="entry name" value="Peptidoglycan-bd-like"/>
</dbReference>
<organism evidence="3 4">
    <name type="scientific">Pikeienuella piscinae</name>
    <dbReference type="NCBI Taxonomy" id="2748098"/>
    <lineage>
        <taxon>Bacteria</taxon>
        <taxon>Pseudomonadati</taxon>
        <taxon>Pseudomonadota</taxon>
        <taxon>Alphaproteobacteria</taxon>
        <taxon>Rhodobacterales</taxon>
        <taxon>Paracoccaceae</taxon>
        <taxon>Pikeienuella</taxon>
    </lineage>
</organism>
<evidence type="ECO:0000259" key="2">
    <source>
        <dbReference type="Pfam" id="PF01471"/>
    </source>
</evidence>
<dbReference type="Proteomes" id="UP000503336">
    <property type="component" value="Chromosome"/>
</dbReference>
<evidence type="ECO:0000313" key="4">
    <source>
        <dbReference type="Proteomes" id="UP000503336"/>
    </source>
</evidence>
<evidence type="ECO:0000256" key="1">
    <source>
        <dbReference type="SAM" id="SignalP"/>
    </source>
</evidence>
<dbReference type="InterPro" id="IPR036365">
    <property type="entry name" value="PGBD-like_sf"/>
</dbReference>
<dbReference type="Pfam" id="PF01471">
    <property type="entry name" value="PG_binding_1"/>
    <property type="match status" value="1"/>
</dbReference>
<dbReference type="InterPro" id="IPR036366">
    <property type="entry name" value="PGBDSf"/>
</dbReference>
<dbReference type="RefSeq" id="WP_165098511.1">
    <property type="nucleotide sequence ID" value="NZ_CP049056.1"/>
</dbReference>